<keyword evidence="3" id="KW-0812">Transmembrane</keyword>
<evidence type="ECO:0000313" key="6">
    <source>
        <dbReference type="Proteomes" id="UP000007967"/>
    </source>
</evidence>
<accession>D2Q1J2</accession>
<gene>
    <name evidence="5" type="ordered locus">Kfla_1076</name>
</gene>
<feature type="transmembrane region" description="Helical" evidence="3">
    <location>
        <begin position="200"/>
        <end position="224"/>
    </location>
</feature>
<dbReference type="SUPFAM" id="SSF103481">
    <property type="entry name" value="Multidrug resistance efflux transporter EmrE"/>
    <property type="match status" value="2"/>
</dbReference>
<feature type="region of interest" description="Disordered" evidence="2">
    <location>
        <begin position="1"/>
        <end position="28"/>
    </location>
</feature>
<dbReference type="HOGENOM" id="CLU_057295_0_2_11"/>
<keyword evidence="3" id="KW-1133">Transmembrane helix</keyword>
<dbReference type="PANTHER" id="PTHR22911">
    <property type="entry name" value="ACYL-MALONYL CONDENSING ENZYME-RELATED"/>
    <property type="match status" value="1"/>
</dbReference>
<feature type="transmembrane region" description="Helical" evidence="3">
    <location>
        <begin position="96"/>
        <end position="114"/>
    </location>
</feature>
<feature type="transmembrane region" description="Helical" evidence="3">
    <location>
        <begin position="120"/>
        <end position="140"/>
    </location>
</feature>
<dbReference type="GO" id="GO:0005886">
    <property type="term" value="C:plasma membrane"/>
    <property type="evidence" value="ECO:0007669"/>
    <property type="project" value="TreeGrafter"/>
</dbReference>
<proteinExistence type="inferred from homology"/>
<dbReference type="Proteomes" id="UP000007967">
    <property type="component" value="Chromosome"/>
</dbReference>
<feature type="compositionally biased region" description="Low complexity" evidence="2">
    <location>
        <begin position="1"/>
        <end position="21"/>
    </location>
</feature>
<feature type="transmembrane region" description="Helical" evidence="3">
    <location>
        <begin position="230"/>
        <end position="248"/>
    </location>
</feature>
<organism evidence="5 6">
    <name type="scientific">Kribbella flavida (strain DSM 17836 / JCM 10339 / NBRC 14399)</name>
    <dbReference type="NCBI Taxonomy" id="479435"/>
    <lineage>
        <taxon>Bacteria</taxon>
        <taxon>Bacillati</taxon>
        <taxon>Actinomycetota</taxon>
        <taxon>Actinomycetes</taxon>
        <taxon>Propionibacteriales</taxon>
        <taxon>Kribbellaceae</taxon>
        <taxon>Kribbella</taxon>
    </lineage>
</organism>
<dbReference type="InterPro" id="IPR000620">
    <property type="entry name" value="EamA_dom"/>
</dbReference>
<dbReference type="EMBL" id="CP001736">
    <property type="protein sequence ID" value="ADB30180.1"/>
    <property type="molecule type" value="Genomic_DNA"/>
</dbReference>
<dbReference type="KEGG" id="kfl:Kfla_1076"/>
<evidence type="ECO:0000256" key="3">
    <source>
        <dbReference type="SAM" id="Phobius"/>
    </source>
</evidence>
<keyword evidence="6" id="KW-1185">Reference proteome</keyword>
<dbReference type="PANTHER" id="PTHR22911:SF37">
    <property type="entry name" value="THREONINE_HOMOSERINE EXPORTER RHTA"/>
    <property type="match status" value="1"/>
</dbReference>
<feature type="transmembrane region" description="Helical" evidence="3">
    <location>
        <begin position="260"/>
        <end position="280"/>
    </location>
</feature>
<dbReference type="eggNOG" id="COG5006">
    <property type="taxonomic scope" value="Bacteria"/>
</dbReference>
<comment type="similarity">
    <text evidence="1">Belongs to the EamA transporter family.</text>
</comment>
<evidence type="ECO:0000313" key="5">
    <source>
        <dbReference type="EMBL" id="ADB30180.1"/>
    </source>
</evidence>
<reference evidence="6" key="1">
    <citation type="submission" date="2009-09" db="EMBL/GenBank/DDBJ databases">
        <title>The complete genome of Kribbella flavida DSM 17836.</title>
        <authorList>
            <consortium name="US DOE Joint Genome Institute (JGI-PGF)"/>
            <person name="Lucas S."/>
            <person name="Copeland A."/>
            <person name="Lapidus A."/>
            <person name="Glavina del Rio T."/>
            <person name="Dalin E."/>
            <person name="Tice H."/>
            <person name="Bruce D."/>
            <person name="Goodwin L."/>
            <person name="Pitluck S."/>
            <person name="Kyrpides N."/>
            <person name="Mavromatis K."/>
            <person name="Ivanova N."/>
            <person name="Saunders E."/>
            <person name="Brettin T."/>
            <person name="Detter J.C."/>
            <person name="Han C."/>
            <person name="Larimer F."/>
            <person name="Land M."/>
            <person name="Hauser L."/>
            <person name="Markowitz V."/>
            <person name="Cheng J.-F."/>
            <person name="Hugenholtz P."/>
            <person name="Woyke T."/>
            <person name="Wu D."/>
            <person name="Pukall R."/>
            <person name="Klenk H.-P."/>
            <person name="Eisen J.A."/>
        </authorList>
    </citation>
    <scope>NUCLEOTIDE SEQUENCE [LARGE SCALE GENOMIC DNA]</scope>
    <source>
        <strain evidence="6">DSM 17836 / JCM 10339 / NBRC 14399</strain>
    </source>
</reference>
<keyword evidence="3" id="KW-0472">Membrane</keyword>
<feature type="transmembrane region" description="Helical" evidence="3">
    <location>
        <begin position="66"/>
        <end position="84"/>
    </location>
</feature>
<feature type="transmembrane region" description="Helical" evidence="3">
    <location>
        <begin position="147"/>
        <end position="163"/>
    </location>
</feature>
<name>D2Q1J2_KRIFD</name>
<feature type="transmembrane region" description="Helical" evidence="3">
    <location>
        <begin position="169"/>
        <end position="188"/>
    </location>
</feature>
<dbReference type="GO" id="GO:0015565">
    <property type="term" value="F:threonine efflux transmembrane transporter activity"/>
    <property type="evidence" value="ECO:0007669"/>
    <property type="project" value="TreeGrafter"/>
</dbReference>
<protein>
    <recommendedName>
        <fullName evidence="4">EamA domain-containing protein</fullName>
    </recommendedName>
</protein>
<dbReference type="Pfam" id="PF00892">
    <property type="entry name" value="EamA"/>
    <property type="match status" value="1"/>
</dbReference>
<evidence type="ECO:0000256" key="1">
    <source>
        <dbReference type="ARBA" id="ARBA00007362"/>
    </source>
</evidence>
<feature type="domain" description="EamA" evidence="4">
    <location>
        <begin position="170"/>
        <end position="297"/>
    </location>
</feature>
<evidence type="ECO:0000259" key="4">
    <source>
        <dbReference type="Pfam" id="PF00892"/>
    </source>
</evidence>
<sequence length="308" mass="31922">MPAGDTGPSQPPLTTTLSNTPPSAPEATAANGKGRLRGILLMLTSGVSNQVGAATGALGFPGLGPAGVVAIRQAVAAIVMLAVVRPPMHKFTRRQWLPVLALAAIYATMNLTLYTAVHRIGLGLAVTLEFLGPLAVALAASRRRVDLICALVAGAAVFVLMRPQPTTDYLGIFFGLIAACCWAAYILLNRTLGTRLPSAQGAAAAAAVSAAGYLPIGGWILIQHTPAPKYLLYAVIAGLLASAVPYLFDLFTLRLVPAGFFGLFMSINPLLAAVVGWLILDQHLGPLEWIAITAVITANATSAITPTK</sequence>
<evidence type="ECO:0000256" key="2">
    <source>
        <dbReference type="SAM" id="MobiDB-lite"/>
    </source>
</evidence>
<reference evidence="5 6" key="2">
    <citation type="journal article" date="2010" name="Stand. Genomic Sci.">
        <title>Complete genome sequence of Kribbella flavida type strain (IFO 14399).</title>
        <authorList>
            <person name="Pukall R."/>
            <person name="Lapidus A."/>
            <person name="Glavina Del Rio T."/>
            <person name="Copeland A."/>
            <person name="Tice H."/>
            <person name="Cheng J.-F."/>
            <person name="Lucas S."/>
            <person name="Chen F."/>
            <person name="Nolan M."/>
            <person name="LaButti K."/>
            <person name="Pati A."/>
            <person name="Ivanova N."/>
            <person name="Mavrommatis K."/>
            <person name="Mikhailova N."/>
            <person name="Pitluck S."/>
            <person name="Bruce D."/>
            <person name="Goodwin L."/>
            <person name="Land M."/>
            <person name="Hauser L."/>
            <person name="Chang Y.-J."/>
            <person name="Jeffries C.D."/>
            <person name="Chen A."/>
            <person name="Palaniappan K."/>
            <person name="Chain P."/>
            <person name="Rohde M."/>
            <person name="Goeker M."/>
            <person name="Bristow J."/>
            <person name="Eisen J.A."/>
            <person name="Markowitz V."/>
            <person name="Hugenholtz P."/>
            <person name="Kyrpides N.C."/>
            <person name="Klenk H.-P."/>
            <person name="Brettin T."/>
        </authorList>
    </citation>
    <scope>NUCLEOTIDE SEQUENCE [LARGE SCALE GENOMIC DNA]</scope>
    <source>
        <strain evidence="6">DSM 17836 / JCM 10339 / NBRC 14399</strain>
    </source>
</reference>
<dbReference type="InterPro" id="IPR037185">
    <property type="entry name" value="EmrE-like"/>
</dbReference>
<dbReference type="AlphaFoldDB" id="D2Q1J2"/>
<dbReference type="STRING" id="479435.Kfla_1076"/>